<dbReference type="PANTHER" id="PTHR39647">
    <property type="entry name" value="ELONGATION FACTOR 1-BETA"/>
    <property type="match status" value="1"/>
</dbReference>
<dbReference type="HOGENOM" id="CLU_165896_1_0_2"/>
<evidence type="ECO:0000256" key="5">
    <source>
        <dbReference type="ARBA" id="ARBA00022917"/>
    </source>
</evidence>
<dbReference type="GeneID" id="74945598"/>
<dbReference type="NCBIfam" id="TIGR00489">
    <property type="entry name" value="aEF-1_beta"/>
    <property type="match status" value="1"/>
</dbReference>
<reference evidence="8 9" key="1">
    <citation type="journal article" date="2014" name="Int. J. Syst. Evol. Microbiol.">
        <title>Nitrososphaera viennensis gen. nov., sp. nov., an aerobic and mesophilic, ammonia-oxidizing archaeon from soil and a member of the archaeal phylum Thaumarchaeota.</title>
        <authorList>
            <person name="Stieglmeier M."/>
            <person name="Klingl A."/>
            <person name="Alves R.J."/>
            <person name="Rittmann S.K."/>
            <person name="Melcher M."/>
            <person name="Leisch N."/>
            <person name="Schleper C."/>
        </authorList>
    </citation>
    <scope>NUCLEOTIDE SEQUENCE [LARGE SCALE GENOMIC DNA]</scope>
    <source>
        <strain evidence="8">EN76</strain>
    </source>
</reference>
<keyword evidence="9" id="KW-1185">Reference proteome</keyword>
<keyword evidence="5 6" id="KW-0648">Protein biosynthesis</keyword>
<dbReference type="InterPro" id="IPR004542">
    <property type="entry name" value="Transl_elong_EF1B_B_arc"/>
</dbReference>
<name>A0A060HCS0_9ARCH</name>
<comment type="function">
    <text evidence="1 6">Promotes the exchange of GDP for GTP in EF-1-alpha/GDP, thus allowing the regeneration of EF-1-alpha/GTP that could then be used to form the ternary complex EF-1-alpha/GTP/AAtRNA.</text>
</comment>
<evidence type="ECO:0000256" key="4">
    <source>
        <dbReference type="ARBA" id="ARBA00022768"/>
    </source>
</evidence>
<dbReference type="EMBL" id="CP007536">
    <property type="protein sequence ID" value="AIC14529.1"/>
    <property type="molecule type" value="Genomic_DNA"/>
</dbReference>
<evidence type="ECO:0000256" key="1">
    <source>
        <dbReference type="ARBA" id="ARBA00003815"/>
    </source>
</evidence>
<dbReference type="Gene3D" id="3.30.70.60">
    <property type="match status" value="1"/>
</dbReference>
<organism evidence="8 9">
    <name type="scientific">Nitrososphaera viennensis EN76</name>
    <dbReference type="NCBI Taxonomy" id="926571"/>
    <lineage>
        <taxon>Archaea</taxon>
        <taxon>Nitrososphaerota</taxon>
        <taxon>Nitrososphaeria</taxon>
        <taxon>Nitrososphaerales</taxon>
        <taxon>Nitrososphaeraceae</taxon>
        <taxon>Nitrososphaera</taxon>
    </lineage>
</organism>
<feature type="domain" description="Translation elongation factor EF1B beta/delta subunit guanine nucleotide exchange" evidence="7">
    <location>
        <begin position="3"/>
        <end position="88"/>
    </location>
</feature>
<dbReference type="GO" id="GO:0003746">
    <property type="term" value="F:translation elongation factor activity"/>
    <property type="evidence" value="ECO:0007669"/>
    <property type="project" value="UniProtKB-UniRule"/>
</dbReference>
<dbReference type="KEGG" id="nvn:NVIE_003380"/>
<dbReference type="InterPro" id="IPR014717">
    <property type="entry name" value="Transl_elong_EF1B/ribsomal_bS6"/>
</dbReference>
<evidence type="ECO:0000256" key="6">
    <source>
        <dbReference type="HAMAP-Rule" id="MF_00043"/>
    </source>
</evidence>
<gene>
    <name evidence="6 8" type="primary">ef1b</name>
    <name evidence="8" type="ORF">NVIE_003380</name>
</gene>
<comment type="similarity">
    <text evidence="2 6">Belongs to the EF-1-beta/EF-1-delta family.</text>
</comment>
<dbReference type="SMART" id="SM00888">
    <property type="entry name" value="EF1_GNE"/>
    <property type="match status" value="1"/>
</dbReference>
<dbReference type="NCBIfam" id="NF001670">
    <property type="entry name" value="PRK00435.1"/>
    <property type="match status" value="1"/>
</dbReference>
<dbReference type="AlphaFoldDB" id="A0A060HCS0"/>
<dbReference type="PANTHER" id="PTHR39647:SF1">
    <property type="entry name" value="ELONGATION FACTOR 1-BETA"/>
    <property type="match status" value="1"/>
</dbReference>
<dbReference type="InterPro" id="IPR014038">
    <property type="entry name" value="EF1B_bsu/dsu_GNE"/>
</dbReference>
<proteinExistence type="inferred from homology"/>
<dbReference type="Pfam" id="PF00736">
    <property type="entry name" value="EF1_GNE"/>
    <property type="match status" value="1"/>
</dbReference>
<evidence type="ECO:0000256" key="3">
    <source>
        <dbReference type="ARBA" id="ARBA00017600"/>
    </source>
</evidence>
<accession>A0A060HCS0</accession>
<dbReference type="SUPFAM" id="SSF54984">
    <property type="entry name" value="eEF-1beta-like"/>
    <property type="match status" value="1"/>
</dbReference>
<dbReference type="Proteomes" id="UP000027093">
    <property type="component" value="Chromosome"/>
</dbReference>
<dbReference type="OrthoDB" id="84643at2157"/>
<dbReference type="InterPro" id="IPR036219">
    <property type="entry name" value="eEF-1beta-like_sf"/>
</dbReference>
<sequence>MARLVARIKVLPADADINIDSIVEGLKGSIPQGMELKGHAKEPIAFGLNAVVGDFMLDDAEGQMDKLEDAIRGVQGVGEIEVMNISRASVKMK</sequence>
<keyword evidence="4 6" id="KW-0251">Elongation factor</keyword>
<dbReference type="CDD" id="cd00292">
    <property type="entry name" value="EF1B"/>
    <property type="match status" value="1"/>
</dbReference>
<dbReference type="RefSeq" id="WP_075053728.1">
    <property type="nucleotide sequence ID" value="NZ_CP007536.1"/>
</dbReference>
<protein>
    <recommendedName>
        <fullName evidence="3 6">Elongation factor 1-beta</fullName>
        <shortName evidence="6">EF-1-beta</shortName>
    </recommendedName>
    <alternativeName>
        <fullName evidence="6">aEF-1beta</fullName>
    </alternativeName>
</protein>
<dbReference type="HAMAP" id="MF_00043">
    <property type="entry name" value="EF1_beta"/>
    <property type="match status" value="1"/>
</dbReference>
<evidence type="ECO:0000256" key="2">
    <source>
        <dbReference type="ARBA" id="ARBA00007411"/>
    </source>
</evidence>
<evidence type="ECO:0000259" key="7">
    <source>
        <dbReference type="SMART" id="SM00888"/>
    </source>
</evidence>
<dbReference type="STRING" id="926571.NVIE_003380"/>
<evidence type="ECO:0000313" key="9">
    <source>
        <dbReference type="Proteomes" id="UP000027093"/>
    </source>
</evidence>
<evidence type="ECO:0000313" key="8">
    <source>
        <dbReference type="EMBL" id="AIC14529.1"/>
    </source>
</evidence>